<dbReference type="EMBL" id="WJNG01000006">
    <property type="protein sequence ID" value="MRH42683.1"/>
    <property type="molecule type" value="Genomic_DNA"/>
</dbReference>
<dbReference type="InterPro" id="IPR050445">
    <property type="entry name" value="Bact_polysacc_biosynth/exp"/>
</dbReference>
<keyword evidence="1" id="KW-0472">Membrane</keyword>
<feature type="transmembrane region" description="Helical" evidence="1">
    <location>
        <begin position="28"/>
        <end position="45"/>
    </location>
</feature>
<dbReference type="AlphaFoldDB" id="A0A6A8DAA5"/>
<dbReference type="PANTHER" id="PTHR32309:SF31">
    <property type="entry name" value="CAPSULAR EXOPOLYSACCHARIDE FAMILY"/>
    <property type="match status" value="1"/>
</dbReference>
<evidence type="ECO:0000256" key="1">
    <source>
        <dbReference type="SAM" id="Phobius"/>
    </source>
</evidence>
<dbReference type="PANTHER" id="PTHR32309">
    <property type="entry name" value="TYROSINE-PROTEIN KINASE"/>
    <property type="match status" value="1"/>
</dbReference>
<organism evidence="2 3">
    <name type="scientific">Aquibacillus halophilus</name>
    <dbReference type="NCBI Taxonomy" id="930132"/>
    <lineage>
        <taxon>Bacteria</taxon>
        <taxon>Bacillati</taxon>
        <taxon>Bacillota</taxon>
        <taxon>Bacilli</taxon>
        <taxon>Bacillales</taxon>
        <taxon>Bacillaceae</taxon>
        <taxon>Aquibacillus</taxon>
    </lineage>
</organism>
<feature type="transmembrane region" description="Helical" evidence="1">
    <location>
        <begin position="170"/>
        <end position="190"/>
    </location>
</feature>
<evidence type="ECO:0000313" key="2">
    <source>
        <dbReference type="EMBL" id="MRH42683.1"/>
    </source>
</evidence>
<dbReference type="Proteomes" id="UP000799092">
    <property type="component" value="Unassembled WGS sequence"/>
</dbReference>
<keyword evidence="1" id="KW-0812">Transmembrane</keyword>
<keyword evidence="3" id="KW-1185">Reference proteome</keyword>
<protein>
    <submittedName>
        <fullName evidence="2">Capsular biosynthesis protein</fullName>
    </submittedName>
</protein>
<reference evidence="2" key="1">
    <citation type="submission" date="2019-11" db="EMBL/GenBank/DDBJ databases">
        <authorList>
            <person name="Li J."/>
        </authorList>
    </citation>
    <scope>NUCLEOTIDE SEQUENCE</scope>
    <source>
        <strain evidence="2">B6B</strain>
    </source>
</reference>
<comment type="caution">
    <text evidence="2">The sequence shown here is derived from an EMBL/GenBank/DDBJ whole genome shotgun (WGS) entry which is preliminary data.</text>
</comment>
<name>A0A6A8DAA5_9BACI</name>
<keyword evidence="1" id="KW-1133">Transmembrane helix</keyword>
<gene>
    <name evidence="2" type="ORF">GH741_08285</name>
</gene>
<evidence type="ECO:0000313" key="3">
    <source>
        <dbReference type="Proteomes" id="UP000799092"/>
    </source>
</evidence>
<accession>A0A6A8DAA5</accession>
<sequence>MNQGYGSTNLKAREINLKEYYDLIKKRLWLMILIIILTTLAGYFYDSKYNNYVPLYETSTRIIIGPEAESMVTLMVMIKDPSILEKVIQELELTRTTETLAAQIDVVRLDESRVIQIAVTDEDPVLAANIANETARIFKEDIVSILQFSDVRLLSEAKEMPYPLNEKSNGITIIAFVFGVVVSIGLVFLLDSLDGTLKKDRDVEEILGVPVLGVISNMNRKKYISKKHKNYQDLEIRGETIGVE</sequence>
<proteinExistence type="predicted"/>